<dbReference type="Pfam" id="PF00708">
    <property type="entry name" value="Acylphosphatase"/>
    <property type="match status" value="1"/>
</dbReference>
<proteinExistence type="inferred from homology"/>
<evidence type="ECO:0000313" key="9">
    <source>
        <dbReference type="Proteomes" id="UP000255036"/>
    </source>
</evidence>
<comment type="caution">
    <text evidence="8">The sequence shown here is derived from an EMBL/GenBank/DDBJ whole genome shotgun (WGS) entry which is preliminary data.</text>
</comment>
<dbReference type="InterPro" id="IPR020456">
    <property type="entry name" value="Acylphosphatase"/>
</dbReference>
<keyword evidence="5" id="KW-0378">Hydrolase</keyword>
<dbReference type="Proteomes" id="UP000255036">
    <property type="component" value="Unassembled WGS sequence"/>
</dbReference>
<dbReference type="OrthoDB" id="9808093at2"/>
<evidence type="ECO:0000256" key="4">
    <source>
        <dbReference type="ARBA" id="ARBA00047645"/>
    </source>
</evidence>
<evidence type="ECO:0000256" key="6">
    <source>
        <dbReference type="RuleBase" id="RU004168"/>
    </source>
</evidence>
<feature type="domain" description="Acylphosphatase-like" evidence="7">
    <location>
        <begin position="30"/>
        <end position="115"/>
    </location>
</feature>
<dbReference type="AlphaFoldDB" id="A0A371AVH1"/>
<feature type="active site" evidence="5">
    <location>
        <position position="45"/>
    </location>
</feature>
<dbReference type="GO" id="GO:0003998">
    <property type="term" value="F:acylphosphatase activity"/>
    <property type="evidence" value="ECO:0007669"/>
    <property type="project" value="UniProtKB-EC"/>
</dbReference>
<dbReference type="EC" id="3.6.1.7" evidence="2 5"/>
<evidence type="ECO:0000256" key="1">
    <source>
        <dbReference type="ARBA" id="ARBA00005614"/>
    </source>
</evidence>
<dbReference type="EMBL" id="QRCT01000023">
    <property type="protein sequence ID" value="RDU23578.1"/>
    <property type="molecule type" value="Genomic_DNA"/>
</dbReference>
<dbReference type="PANTHER" id="PTHR47268">
    <property type="entry name" value="ACYLPHOSPHATASE"/>
    <property type="match status" value="1"/>
</dbReference>
<evidence type="ECO:0000256" key="3">
    <source>
        <dbReference type="ARBA" id="ARBA00015991"/>
    </source>
</evidence>
<protein>
    <recommendedName>
        <fullName evidence="3 5">acylphosphatase</fullName>
        <ecNumber evidence="2 5">3.6.1.7</ecNumber>
    </recommendedName>
</protein>
<evidence type="ECO:0000259" key="7">
    <source>
        <dbReference type="PROSITE" id="PS51160"/>
    </source>
</evidence>
<dbReference type="PROSITE" id="PS51160">
    <property type="entry name" value="ACYLPHOSPHATASE_3"/>
    <property type="match status" value="1"/>
</dbReference>
<reference evidence="8 9" key="1">
    <citation type="submission" date="2018-07" db="EMBL/GenBank/DDBJ databases">
        <title>Anaerosacharophilus polymeroproducens gen. nov. sp. nov., an anaerobic bacterium isolated from salt field.</title>
        <authorList>
            <person name="Kim W."/>
            <person name="Yang S.-H."/>
            <person name="Oh J."/>
            <person name="Lee J.-H."/>
            <person name="Kwon K.K."/>
        </authorList>
    </citation>
    <scope>NUCLEOTIDE SEQUENCE [LARGE SCALE GENOMIC DNA]</scope>
    <source>
        <strain evidence="8 9">MCWD5</strain>
    </source>
</reference>
<evidence type="ECO:0000256" key="5">
    <source>
        <dbReference type="PROSITE-ProRule" id="PRU00520"/>
    </source>
</evidence>
<name>A0A371AVH1_9FIRM</name>
<dbReference type="PANTHER" id="PTHR47268:SF4">
    <property type="entry name" value="ACYLPHOSPHATASE"/>
    <property type="match status" value="1"/>
</dbReference>
<accession>A0A371AVH1</accession>
<dbReference type="SUPFAM" id="SSF54975">
    <property type="entry name" value="Acylphosphatase/BLUF domain-like"/>
    <property type="match status" value="1"/>
</dbReference>
<evidence type="ECO:0000313" key="8">
    <source>
        <dbReference type="EMBL" id="RDU23578.1"/>
    </source>
</evidence>
<comment type="catalytic activity">
    <reaction evidence="4 5">
        <text>an acyl phosphate + H2O = a carboxylate + phosphate + H(+)</text>
        <dbReference type="Rhea" id="RHEA:14965"/>
        <dbReference type="ChEBI" id="CHEBI:15377"/>
        <dbReference type="ChEBI" id="CHEBI:15378"/>
        <dbReference type="ChEBI" id="CHEBI:29067"/>
        <dbReference type="ChEBI" id="CHEBI:43474"/>
        <dbReference type="ChEBI" id="CHEBI:59918"/>
        <dbReference type="EC" id="3.6.1.7"/>
    </reaction>
</comment>
<keyword evidence="9" id="KW-1185">Reference proteome</keyword>
<gene>
    <name evidence="8" type="ORF">DWV06_09015</name>
</gene>
<comment type="similarity">
    <text evidence="1 6">Belongs to the acylphosphatase family.</text>
</comment>
<dbReference type="InterPro" id="IPR001792">
    <property type="entry name" value="Acylphosphatase-like_dom"/>
</dbReference>
<organism evidence="8 9">
    <name type="scientific">Anaerosacchariphilus polymeriproducens</name>
    <dbReference type="NCBI Taxonomy" id="1812858"/>
    <lineage>
        <taxon>Bacteria</taxon>
        <taxon>Bacillati</taxon>
        <taxon>Bacillota</taxon>
        <taxon>Clostridia</taxon>
        <taxon>Lachnospirales</taxon>
        <taxon>Lachnospiraceae</taxon>
        <taxon>Anaerosacchariphilus</taxon>
    </lineage>
</organism>
<dbReference type="Gene3D" id="3.30.70.100">
    <property type="match status" value="1"/>
</dbReference>
<dbReference type="InterPro" id="IPR036046">
    <property type="entry name" value="Acylphosphatase-like_dom_sf"/>
</dbReference>
<feature type="active site" evidence="5">
    <location>
        <position position="63"/>
    </location>
</feature>
<evidence type="ECO:0000256" key="2">
    <source>
        <dbReference type="ARBA" id="ARBA00012150"/>
    </source>
</evidence>
<sequence>MFWGKFKDFLLIGKSETINLPIFSETKIIRKSISFEGQVQNVGFRMETKLLAEKLGLTGKAINLYDGTVFVELQGTQEKIDFLITCLYQVRRIEITNYTINDLPLVEDEVSFIIR</sequence>